<dbReference type="GO" id="GO:0005886">
    <property type="term" value="C:plasma membrane"/>
    <property type="evidence" value="ECO:0007669"/>
    <property type="project" value="UniProtKB-SubCell"/>
</dbReference>
<evidence type="ECO:0000256" key="3">
    <source>
        <dbReference type="ARBA" id="ARBA00022475"/>
    </source>
</evidence>
<evidence type="ECO:0000256" key="2">
    <source>
        <dbReference type="ARBA" id="ARBA00005745"/>
    </source>
</evidence>
<keyword evidence="6 8" id="KW-1133">Transmembrane helix</keyword>
<dbReference type="Gene3D" id="1.20.81.30">
    <property type="entry name" value="Type II secretion system (T2SS), domain F"/>
    <property type="match status" value="2"/>
</dbReference>
<comment type="subcellular location">
    <subcellularLocation>
        <location evidence="1">Cell inner membrane</location>
        <topology evidence="1">Multi-pass membrane protein</topology>
    </subcellularLocation>
</comment>
<dbReference type="Proteomes" id="UP000178406">
    <property type="component" value="Unassembled WGS sequence"/>
</dbReference>
<evidence type="ECO:0000256" key="4">
    <source>
        <dbReference type="ARBA" id="ARBA00022519"/>
    </source>
</evidence>
<evidence type="ECO:0000313" key="10">
    <source>
        <dbReference type="EMBL" id="OGF73632.1"/>
    </source>
</evidence>
<dbReference type="STRING" id="1798338.A3J56_00635"/>
<keyword evidence="4" id="KW-0997">Cell inner membrane</keyword>
<feature type="transmembrane region" description="Helical" evidence="8">
    <location>
        <begin position="218"/>
        <end position="245"/>
    </location>
</feature>
<feature type="domain" description="Type II secretion system protein GspF" evidence="9">
    <location>
        <begin position="76"/>
        <end position="199"/>
    </location>
</feature>
<gene>
    <name evidence="10" type="ORF">A3J56_00635</name>
</gene>
<evidence type="ECO:0000313" key="11">
    <source>
        <dbReference type="Proteomes" id="UP000178406"/>
    </source>
</evidence>
<dbReference type="InterPro" id="IPR042094">
    <property type="entry name" value="T2SS_GspF_sf"/>
</dbReference>
<proteinExistence type="inferred from homology"/>
<dbReference type="InterPro" id="IPR018076">
    <property type="entry name" value="T2SS_GspF_dom"/>
</dbReference>
<reference evidence="10 11" key="1">
    <citation type="journal article" date="2016" name="Nat. Commun.">
        <title>Thousands of microbial genomes shed light on interconnected biogeochemical processes in an aquifer system.</title>
        <authorList>
            <person name="Anantharaman K."/>
            <person name="Brown C.T."/>
            <person name="Hug L.A."/>
            <person name="Sharon I."/>
            <person name="Castelle C.J."/>
            <person name="Probst A.J."/>
            <person name="Thomas B.C."/>
            <person name="Singh A."/>
            <person name="Wilkins M.J."/>
            <person name="Karaoz U."/>
            <person name="Brodie E.L."/>
            <person name="Williams K.H."/>
            <person name="Hubbard S.S."/>
            <person name="Banfield J.F."/>
        </authorList>
    </citation>
    <scope>NUCLEOTIDE SEQUENCE [LARGE SCALE GENOMIC DNA]</scope>
</reference>
<comment type="caution">
    <text evidence="10">The sequence shown here is derived from an EMBL/GenBank/DDBJ whole genome shotgun (WGS) entry which is preliminary data.</text>
</comment>
<dbReference type="Pfam" id="PF00482">
    <property type="entry name" value="T2SSF"/>
    <property type="match status" value="2"/>
</dbReference>
<dbReference type="EMBL" id="MFHQ01000039">
    <property type="protein sequence ID" value="OGF73632.1"/>
    <property type="molecule type" value="Genomic_DNA"/>
</dbReference>
<dbReference type="FunFam" id="1.20.81.30:FF:000001">
    <property type="entry name" value="Type II secretion system protein F"/>
    <property type="match status" value="2"/>
</dbReference>
<evidence type="ECO:0000256" key="1">
    <source>
        <dbReference type="ARBA" id="ARBA00004429"/>
    </source>
</evidence>
<dbReference type="PRINTS" id="PR00812">
    <property type="entry name" value="BCTERIALGSPF"/>
</dbReference>
<dbReference type="InterPro" id="IPR003004">
    <property type="entry name" value="GspF/PilC"/>
</dbReference>
<feature type="transmembrane region" description="Helical" evidence="8">
    <location>
        <begin position="178"/>
        <end position="198"/>
    </location>
</feature>
<comment type="similarity">
    <text evidence="2">Belongs to the GSP F family.</text>
</comment>
<protein>
    <recommendedName>
        <fullName evidence="9">Type II secretion system protein GspF domain-containing protein</fullName>
    </recommendedName>
</protein>
<dbReference type="PANTHER" id="PTHR30012:SF0">
    <property type="entry name" value="TYPE II SECRETION SYSTEM PROTEIN F-RELATED"/>
    <property type="match status" value="1"/>
</dbReference>
<feature type="transmembrane region" description="Helical" evidence="8">
    <location>
        <begin position="383"/>
        <end position="404"/>
    </location>
</feature>
<dbReference type="AlphaFoldDB" id="A0A1F5WD27"/>
<accession>A0A1F5WD27</accession>
<sequence>MPLFHYQARTEQGKDVEGDREAENRYALARALRTEGLVVIAVNEGAEKIPRDLRGYAPNFLQPLVYPIRLAEKMNFTRNTAVMIGAGLSLAKVLEVMARQTQNARFQKIIVSMVETIKRGKSLADAVGEYPKVFPKFYQEMVRAGEKSGKLHDSLKLIALQLQKDYALRRKVRSAMMYPLIIIVAMVGIGILMMIYVVPTLVSTFEELGVDLPRSTQFIIIISKSLVQSGIVFLGGAVVLGAAFYRALRTERGKRALDWLFVFTPVVGGITVKFNAARTCRTLSSLISSGVNILEALEITKMVLQNHLYQNVLEGARENVQRGETLANSFLAKERLYPPLVGEMIAVGEETGEVSSMLLRLAVFYENEVSAETKDLSTIIEPVLMIIIGAAVGFFAVSMISPMYSLVSGL</sequence>
<dbReference type="PANTHER" id="PTHR30012">
    <property type="entry name" value="GENERAL SECRETION PATHWAY PROTEIN"/>
    <property type="match status" value="1"/>
</dbReference>
<name>A0A1F5WD27_9BACT</name>
<keyword evidence="7 8" id="KW-0472">Membrane</keyword>
<keyword evidence="5 8" id="KW-0812">Transmembrane</keyword>
<evidence type="ECO:0000256" key="7">
    <source>
        <dbReference type="ARBA" id="ARBA00023136"/>
    </source>
</evidence>
<evidence type="ECO:0000256" key="8">
    <source>
        <dbReference type="SAM" id="Phobius"/>
    </source>
</evidence>
<evidence type="ECO:0000256" key="6">
    <source>
        <dbReference type="ARBA" id="ARBA00022989"/>
    </source>
</evidence>
<keyword evidence="3" id="KW-1003">Cell membrane</keyword>
<feature type="domain" description="Type II secretion system protein GspF" evidence="9">
    <location>
        <begin position="280"/>
        <end position="402"/>
    </location>
</feature>
<evidence type="ECO:0000259" key="9">
    <source>
        <dbReference type="Pfam" id="PF00482"/>
    </source>
</evidence>
<organism evidence="10 11">
    <name type="scientific">Candidatus Giovannonibacteria bacterium RIFCSPHIGHO2_02_FULL_46_20</name>
    <dbReference type="NCBI Taxonomy" id="1798338"/>
    <lineage>
        <taxon>Bacteria</taxon>
        <taxon>Candidatus Giovannoniibacteriota</taxon>
    </lineage>
</organism>
<evidence type="ECO:0000256" key="5">
    <source>
        <dbReference type="ARBA" id="ARBA00022692"/>
    </source>
</evidence>